<sequence length="394" mass="45602">DEKNKQDNQSATEDEDIAEGSSRTERVLRKRKFIDYTETTDTDSVIEETPKIKVTKVSSISASSDDDETEEQEEPIELDLKNIKKQLEMEPLYKWEVGNIDVTQKFRMYQRDVLNKMIKSRLTWHDYYEILAFASIMVLCWPCPYSEYFTNDEWDKITRTNPYVIKYPIIPTSTSAVLREVAIKHSMGKESFMQPPDESYLSKAAALTFNNLQNLPHQPPVKSEELHCDKLLYPYINSLFFGCLANYEVRLNRAVYGTQKRPDFSCVVDDVPILNSEIKPLGVTPLQRKKDFTKIHLRAKKAVNQQINLKGGPGEAGLLTNMGDEIDSFFMDLRFGLYCSWPFHQTVLKISHLQEKVNKLAEDFKRRKGSFTPPEQIKYMSELPDSPQLRKLLG</sequence>
<feature type="non-terminal residue" evidence="2">
    <location>
        <position position="1"/>
    </location>
</feature>
<keyword evidence="3" id="KW-1185">Reference proteome</keyword>
<feature type="region of interest" description="Disordered" evidence="1">
    <location>
        <begin position="1"/>
        <end position="23"/>
    </location>
</feature>
<name>A0A9W4T0C4_9GLOM</name>
<comment type="caution">
    <text evidence="2">The sequence shown here is derived from an EMBL/GenBank/DDBJ whole genome shotgun (WGS) entry which is preliminary data.</text>
</comment>
<organism evidence="2 3">
    <name type="scientific">Funneliformis geosporum</name>
    <dbReference type="NCBI Taxonomy" id="1117311"/>
    <lineage>
        <taxon>Eukaryota</taxon>
        <taxon>Fungi</taxon>
        <taxon>Fungi incertae sedis</taxon>
        <taxon>Mucoromycota</taxon>
        <taxon>Glomeromycotina</taxon>
        <taxon>Glomeromycetes</taxon>
        <taxon>Glomerales</taxon>
        <taxon>Glomeraceae</taxon>
        <taxon>Funneliformis</taxon>
    </lineage>
</organism>
<reference evidence="2" key="1">
    <citation type="submission" date="2022-08" db="EMBL/GenBank/DDBJ databases">
        <authorList>
            <person name="Kallberg Y."/>
            <person name="Tangrot J."/>
            <person name="Rosling A."/>
        </authorList>
    </citation>
    <scope>NUCLEOTIDE SEQUENCE</scope>
    <source>
        <strain evidence="2">Wild A</strain>
    </source>
</reference>
<dbReference type="Proteomes" id="UP001153678">
    <property type="component" value="Unassembled WGS sequence"/>
</dbReference>
<protein>
    <submittedName>
        <fullName evidence="2">19297_t:CDS:1</fullName>
    </submittedName>
</protein>
<evidence type="ECO:0000313" key="2">
    <source>
        <dbReference type="EMBL" id="CAI2187431.1"/>
    </source>
</evidence>
<dbReference type="EMBL" id="CAMKVN010004628">
    <property type="protein sequence ID" value="CAI2187431.1"/>
    <property type="molecule type" value="Genomic_DNA"/>
</dbReference>
<proteinExistence type="predicted"/>
<accession>A0A9W4T0C4</accession>
<evidence type="ECO:0000256" key="1">
    <source>
        <dbReference type="SAM" id="MobiDB-lite"/>
    </source>
</evidence>
<dbReference type="OrthoDB" id="2389038at2759"/>
<dbReference type="AlphaFoldDB" id="A0A9W4T0C4"/>
<evidence type="ECO:0000313" key="3">
    <source>
        <dbReference type="Proteomes" id="UP001153678"/>
    </source>
</evidence>
<gene>
    <name evidence="2" type="ORF">FWILDA_LOCUS13077</name>
</gene>